<dbReference type="InterPro" id="IPR051156">
    <property type="entry name" value="Mito/Outer_Membr_Metalloprot"/>
</dbReference>
<dbReference type="GO" id="GO:0008237">
    <property type="term" value="F:metallopeptidase activity"/>
    <property type="evidence" value="ECO:0007669"/>
    <property type="project" value="UniProtKB-KW"/>
</dbReference>
<feature type="transmembrane region" description="Helical" evidence="7">
    <location>
        <begin position="164"/>
        <end position="184"/>
    </location>
</feature>
<proteinExistence type="inferred from homology"/>
<dbReference type="InterPro" id="IPR011990">
    <property type="entry name" value="TPR-like_helical_dom_sf"/>
</dbReference>
<evidence type="ECO:0000313" key="10">
    <source>
        <dbReference type="EMBL" id="MCL6682627.1"/>
    </source>
</evidence>
<dbReference type="PROSITE" id="PS51318">
    <property type="entry name" value="TAT"/>
    <property type="match status" value="1"/>
</dbReference>
<dbReference type="PANTHER" id="PTHR22726">
    <property type="entry name" value="METALLOENDOPEPTIDASE OMA1"/>
    <property type="match status" value="1"/>
</dbReference>
<keyword evidence="11" id="KW-1185">Reference proteome</keyword>
<feature type="chain" id="PRO_5045680647" evidence="8">
    <location>
        <begin position="32"/>
        <end position="411"/>
    </location>
</feature>
<keyword evidence="8" id="KW-0732">Signal</keyword>
<keyword evidence="7" id="KW-0812">Transmembrane</keyword>
<feature type="transmembrane region" description="Helical" evidence="7">
    <location>
        <begin position="109"/>
        <end position="127"/>
    </location>
</feature>
<keyword evidence="4 6" id="KW-0862">Zinc</keyword>
<sequence length="411" mass="45370">MCINCLNLSRRTMLAGAGALAASSITGTAAAARILPANMVPLVGAGYRPTDKDEIGIWQQMERVEEEIAGSNLLIQDPQTIAYLQGLFARVGGPAAKDMRIYLARIPEFNAVMFPTGFAVVFSGLLLRMRNEAQLAGVIAHEGGHFLRKHQIRQWRDMRRKTDILAIASMAGGVAGGAAGFYAGDLAQLAQFGTILSLLKYSRDLEAEADAMGLRLISDAGLRPMSMSETWDQLIAELDASARYRRKKHHDRGITLFANHPLPETRRADLKISAAEVTVPGRVYDDGHRRYVQAISNIRPMLLDDQVKLNDPGASQYVVETLAMDGWNGLLRFHEGEIWRLRNREGDDMRAAQGYAAAVQYPDAPADAWRWHGIMLQKTGRTAEAKGAYQRYLAMAPNAPDAPFIRQQLQQ</sequence>
<dbReference type="RefSeq" id="WP_249846583.1">
    <property type="nucleotide sequence ID" value="NZ_JAMGBD010000001.1"/>
</dbReference>
<comment type="caution">
    <text evidence="10">The sequence shown here is derived from an EMBL/GenBank/DDBJ whole genome shotgun (WGS) entry which is preliminary data.</text>
</comment>
<keyword evidence="1 6" id="KW-0645">Protease</keyword>
<dbReference type="Gene3D" id="3.30.2010.10">
    <property type="entry name" value="Metalloproteases ('zincins'), catalytic domain"/>
    <property type="match status" value="1"/>
</dbReference>
<gene>
    <name evidence="10" type="ORF">LZ536_01765</name>
</gene>
<dbReference type="InterPro" id="IPR006311">
    <property type="entry name" value="TAT_signal"/>
</dbReference>
<reference evidence="10" key="1">
    <citation type="submission" date="2022-05" db="EMBL/GenBank/DDBJ databases">
        <authorList>
            <person name="Jo J.-H."/>
            <person name="Im W.-T."/>
        </authorList>
    </citation>
    <scope>NUCLEOTIDE SEQUENCE</scope>
    <source>
        <strain evidence="10">SE158</strain>
    </source>
</reference>
<evidence type="ECO:0000256" key="7">
    <source>
        <dbReference type="SAM" id="Phobius"/>
    </source>
</evidence>
<feature type="domain" description="Peptidase M48" evidence="9">
    <location>
        <begin position="84"/>
        <end position="271"/>
    </location>
</feature>
<keyword evidence="2" id="KW-0479">Metal-binding</keyword>
<evidence type="ECO:0000256" key="1">
    <source>
        <dbReference type="ARBA" id="ARBA00022670"/>
    </source>
</evidence>
<comment type="similarity">
    <text evidence="6">Belongs to the peptidase M48 family.</text>
</comment>
<protein>
    <submittedName>
        <fullName evidence="10">M48 family metalloprotease</fullName>
        <ecNumber evidence="10">3.4.24.-</ecNumber>
    </submittedName>
</protein>
<dbReference type="Gene3D" id="1.25.40.10">
    <property type="entry name" value="Tetratricopeptide repeat domain"/>
    <property type="match status" value="1"/>
</dbReference>
<comment type="cofactor">
    <cofactor evidence="6">
        <name>Zn(2+)</name>
        <dbReference type="ChEBI" id="CHEBI:29105"/>
    </cofactor>
    <text evidence="6">Binds 1 zinc ion per subunit.</text>
</comment>
<feature type="signal peptide" evidence="8">
    <location>
        <begin position="1"/>
        <end position="31"/>
    </location>
</feature>
<evidence type="ECO:0000256" key="8">
    <source>
        <dbReference type="SAM" id="SignalP"/>
    </source>
</evidence>
<dbReference type="Pfam" id="PF01435">
    <property type="entry name" value="Peptidase_M48"/>
    <property type="match status" value="1"/>
</dbReference>
<keyword evidence="5 6" id="KW-0482">Metalloprotease</keyword>
<evidence type="ECO:0000256" key="6">
    <source>
        <dbReference type="RuleBase" id="RU003983"/>
    </source>
</evidence>
<evidence type="ECO:0000259" key="9">
    <source>
        <dbReference type="Pfam" id="PF01435"/>
    </source>
</evidence>
<keyword evidence="7" id="KW-0472">Membrane</keyword>
<evidence type="ECO:0000256" key="3">
    <source>
        <dbReference type="ARBA" id="ARBA00022801"/>
    </source>
</evidence>
<dbReference type="InterPro" id="IPR001915">
    <property type="entry name" value="Peptidase_M48"/>
</dbReference>
<keyword evidence="7" id="KW-1133">Transmembrane helix</keyword>
<evidence type="ECO:0000313" key="11">
    <source>
        <dbReference type="Proteomes" id="UP001165363"/>
    </source>
</evidence>
<dbReference type="EC" id="3.4.24.-" evidence="10"/>
<dbReference type="Proteomes" id="UP001165363">
    <property type="component" value="Unassembled WGS sequence"/>
</dbReference>
<dbReference type="PANTHER" id="PTHR22726:SF1">
    <property type="entry name" value="METALLOENDOPEPTIDASE OMA1, MITOCHONDRIAL"/>
    <property type="match status" value="1"/>
</dbReference>
<name>A0ABT0RJ64_9SPHN</name>
<evidence type="ECO:0000256" key="4">
    <source>
        <dbReference type="ARBA" id="ARBA00022833"/>
    </source>
</evidence>
<dbReference type="EMBL" id="JAMGBD010000001">
    <property type="protein sequence ID" value="MCL6682627.1"/>
    <property type="molecule type" value="Genomic_DNA"/>
</dbReference>
<dbReference type="SUPFAM" id="SSF48452">
    <property type="entry name" value="TPR-like"/>
    <property type="match status" value="1"/>
</dbReference>
<evidence type="ECO:0000256" key="2">
    <source>
        <dbReference type="ARBA" id="ARBA00022723"/>
    </source>
</evidence>
<evidence type="ECO:0000256" key="5">
    <source>
        <dbReference type="ARBA" id="ARBA00023049"/>
    </source>
</evidence>
<organism evidence="10 11">
    <name type="scientific">Sphingomonas alba</name>
    <dbReference type="NCBI Taxonomy" id="2908208"/>
    <lineage>
        <taxon>Bacteria</taxon>
        <taxon>Pseudomonadati</taxon>
        <taxon>Pseudomonadota</taxon>
        <taxon>Alphaproteobacteria</taxon>
        <taxon>Sphingomonadales</taxon>
        <taxon>Sphingomonadaceae</taxon>
        <taxon>Sphingomonas</taxon>
    </lineage>
</organism>
<accession>A0ABT0RJ64</accession>
<keyword evidence="3 6" id="KW-0378">Hydrolase</keyword>
<dbReference type="CDD" id="cd07324">
    <property type="entry name" value="M48C_Oma1-like"/>
    <property type="match status" value="1"/>
</dbReference>